<feature type="compositionally biased region" description="Polar residues" evidence="1">
    <location>
        <begin position="557"/>
        <end position="571"/>
    </location>
</feature>
<reference evidence="3 4" key="1">
    <citation type="submission" date="2016-04" db="EMBL/GenBank/DDBJ databases">
        <title>Draft genome of Fonsecaea erecta CBS 125763.</title>
        <authorList>
            <person name="Weiss V.A."/>
            <person name="Vicente V.A."/>
            <person name="Raittz R.T."/>
            <person name="Moreno L.F."/>
            <person name="De Souza E.M."/>
            <person name="Pedrosa F.O."/>
            <person name="Steffens M.B."/>
            <person name="Faoro H."/>
            <person name="Tadra-Sfeir M.Z."/>
            <person name="Najafzadeh M.J."/>
            <person name="Felipe M.S."/>
            <person name="Teixeira M."/>
            <person name="Sun J."/>
            <person name="Xi L."/>
            <person name="Gomes R."/>
            <person name="De Azevedo C.M."/>
            <person name="Salgado C.G."/>
            <person name="Da Silva M.B."/>
            <person name="Nascimento M.F."/>
            <person name="Queiroz-Telles F."/>
            <person name="Attili D.S."/>
            <person name="Gorbushina A."/>
        </authorList>
    </citation>
    <scope>NUCLEOTIDE SEQUENCE [LARGE SCALE GENOMIC DNA]</scope>
    <source>
        <strain evidence="3 4">CBS 125763</strain>
    </source>
</reference>
<organism evidence="3 4">
    <name type="scientific">Fonsecaea erecta</name>
    <dbReference type="NCBI Taxonomy" id="1367422"/>
    <lineage>
        <taxon>Eukaryota</taxon>
        <taxon>Fungi</taxon>
        <taxon>Dikarya</taxon>
        <taxon>Ascomycota</taxon>
        <taxon>Pezizomycotina</taxon>
        <taxon>Eurotiomycetes</taxon>
        <taxon>Chaetothyriomycetidae</taxon>
        <taxon>Chaetothyriales</taxon>
        <taxon>Herpotrichiellaceae</taxon>
        <taxon>Fonsecaea</taxon>
    </lineage>
</organism>
<feature type="region of interest" description="Disordered" evidence="1">
    <location>
        <begin position="199"/>
        <end position="231"/>
    </location>
</feature>
<feature type="compositionally biased region" description="Basic and acidic residues" evidence="1">
    <location>
        <begin position="44"/>
        <end position="72"/>
    </location>
</feature>
<name>A0A178Z7K3_9EURO</name>
<dbReference type="STRING" id="1367422.A0A178Z7K3"/>
<proteinExistence type="predicted"/>
<feature type="region of interest" description="Disordered" evidence="1">
    <location>
        <begin position="535"/>
        <end position="571"/>
    </location>
</feature>
<dbReference type="InterPro" id="IPR057684">
    <property type="entry name" value="DUF7924"/>
</dbReference>
<evidence type="ECO:0000256" key="1">
    <source>
        <dbReference type="SAM" id="MobiDB-lite"/>
    </source>
</evidence>
<keyword evidence="4" id="KW-1185">Reference proteome</keyword>
<dbReference type="AlphaFoldDB" id="A0A178Z7K3"/>
<protein>
    <recommendedName>
        <fullName evidence="2">DUF7924 domain-containing protein</fullName>
    </recommendedName>
</protein>
<dbReference type="PANTHER" id="PTHR42470">
    <property type="entry name" value="VAST DOMAIN-CONTAINING PROTEIN"/>
    <property type="match status" value="1"/>
</dbReference>
<comment type="caution">
    <text evidence="3">The sequence shown here is derived from an EMBL/GenBank/DDBJ whole genome shotgun (WGS) entry which is preliminary data.</text>
</comment>
<feature type="compositionally biased region" description="Basic and acidic residues" evidence="1">
    <location>
        <begin position="220"/>
        <end position="231"/>
    </location>
</feature>
<dbReference type="PANTHER" id="PTHR42470:SF2">
    <property type="match status" value="1"/>
</dbReference>
<dbReference type="GeneID" id="30014080"/>
<feature type="domain" description="DUF7924" evidence="2">
    <location>
        <begin position="286"/>
        <end position="508"/>
    </location>
</feature>
<dbReference type="EMBL" id="LVYI01000010">
    <property type="protein sequence ID" value="OAP55760.1"/>
    <property type="molecule type" value="Genomic_DNA"/>
</dbReference>
<feature type="region of interest" description="Disordered" evidence="1">
    <location>
        <begin position="44"/>
        <end position="133"/>
    </location>
</feature>
<evidence type="ECO:0000259" key="2">
    <source>
        <dbReference type="Pfam" id="PF25545"/>
    </source>
</evidence>
<evidence type="ECO:0000313" key="3">
    <source>
        <dbReference type="EMBL" id="OAP55760.1"/>
    </source>
</evidence>
<accession>A0A178Z7K3</accession>
<gene>
    <name evidence="3" type="ORF">AYL99_09912</name>
</gene>
<sequence>MGLDSVQYLSSYGSLSSVLSFSETAAVSFNSPNTPLILCADKRTTRAEPREVRRSARLRDVLQSEASGRRNEWGTGLSSDDTSRDLVQPVKSKRKRAQEAPAASIPTQCPPAAKRPRKAAWSTAECEAEGSERKLVTGAADPLRSWVQNQQWPREYFEPDDQAREELQERDSWLDDIMAQPPIPAVRYVERNGFRYPRPAKRSATSLRRKRSGSSLNESGDQKEPERESRSTLYRDARYVTMLETKRSFMRDFDHEVPQATTDICLQLLTNDQMVPQNSLFTDNRFGRLCGKLHDKNEAIIIQDLTHLIVPSAMNLAIHNAHLDVLIESANEVWLSSIPVEGPWPQPDYAVGFDRSAFTNEQLTKLGPLVGDAFDTSFFVATSRMYFPFLTCEFKCGPAALDIADRQNAHSMTIAVRSVVELYKAVKREKELDREILAFSVSHDHRSVRIYGHYPVMEGDDVSYYRHPVHEFSFRTSEGKDKWTGYRFTKNVYDAWMPTHLKRICSAVDQLPLSLDFEGSEVPFEEATGLTHDMERLLSESSSVDHASQDEDEPKSVISQAATPNTSISSG</sequence>
<evidence type="ECO:0000313" key="4">
    <source>
        <dbReference type="Proteomes" id="UP000078343"/>
    </source>
</evidence>
<dbReference type="RefSeq" id="XP_018689127.1">
    <property type="nucleotide sequence ID" value="XM_018841418.1"/>
</dbReference>
<dbReference type="Pfam" id="PF25545">
    <property type="entry name" value="DUF7924"/>
    <property type="match status" value="1"/>
</dbReference>
<dbReference type="OrthoDB" id="4154852at2759"/>
<dbReference type="Proteomes" id="UP000078343">
    <property type="component" value="Unassembled WGS sequence"/>
</dbReference>